<evidence type="ECO:0000256" key="2">
    <source>
        <dbReference type="SAM" id="Phobius"/>
    </source>
</evidence>
<dbReference type="OrthoDB" id="2388036at2"/>
<dbReference type="Proteomes" id="UP000275076">
    <property type="component" value="Unassembled WGS sequence"/>
</dbReference>
<dbReference type="EMBL" id="RBVX01000062">
    <property type="protein sequence ID" value="RSL29526.1"/>
    <property type="molecule type" value="Genomic_DNA"/>
</dbReference>
<keyword evidence="2" id="KW-0812">Transmembrane</keyword>
<dbReference type="AlphaFoldDB" id="A0A3R9PFE7"/>
<feature type="transmembrane region" description="Helical" evidence="2">
    <location>
        <begin position="9"/>
        <end position="26"/>
    </location>
</feature>
<sequence length="278" mass="32633">MDWSRTKTIFVIAFLLLNTFLIYQIADKRNDSDVNIKAQNTFEVRLNDMNITVTDELPEEQDEISHIVGESADIEEDIINQAGEENVNTLDNRFVEVTLEDPYAVSNQEDVSNFFDQHIWNAEEYEYDEWDSSDNQMYFNQTYNENTVVTYEEDQLVLFLNDDSEVESYIQSYLTFEEEGKKKDMLAPYRAIEKLLDDSILSYNDEINEMEIGYYSLFPPEGMAQVLAPMYRIEVNEENEYLVNAIDGSIRTLQEVEEETDDIEDNQTDEETEEEEDE</sequence>
<keyword evidence="2" id="KW-1133">Transmembrane helix</keyword>
<organism evidence="4 5">
    <name type="scientific">Salibacterium salarium</name>
    <dbReference type="NCBI Taxonomy" id="284579"/>
    <lineage>
        <taxon>Bacteria</taxon>
        <taxon>Bacillati</taxon>
        <taxon>Bacillota</taxon>
        <taxon>Bacilli</taxon>
        <taxon>Bacillales</taxon>
        <taxon>Bacillaceae</taxon>
    </lineage>
</organism>
<keyword evidence="2" id="KW-0472">Membrane</keyword>
<feature type="compositionally biased region" description="Acidic residues" evidence="1">
    <location>
        <begin position="255"/>
        <end position="278"/>
    </location>
</feature>
<protein>
    <recommendedName>
        <fullName evidence="3">Regulatory protein YycH-like domain-containing protein</fullName>
    </recommendedName>
</protein>
<evidence type="ECO:0000259" key="3">
    <source>
        <dbReference type="Pfam" id="PF09648"/>
    </source>
</evidence>
<evidence type="ECO:0000313" key="4">
    <source>
        <dbReference type="EMBL" id="RSL29526.1"/>
    </source>
</evidence>
<reference evidence="4 5" key="1">
    <citation type="submission" date="2018-10" db="EMBL/GenBank/DDBJ databases">
        <title>Draft genome sequence of Bacillus salarius IM0101, isolated from a hypersaline soil in Inner Mongolia, China.</title>
        <authorList>
            <person name="Yamprayoonswat W."/>
            <person name="Boonvisut S."/>
            <person name="Jumpathong W."/>
            <person name="Sittihan S."/>
            <person name="Ruangsuj P."/>
            <person name="Wanthongcharoen S."/>
            <person name="Thongpramul N."/>
            <person name="Pimmason S."/>
            <person name="Yu B."/>
            <person name="Yasawong M."/>
        </authorList>
    </citation>
    <scope>NUCLEOTIDE SEQUENCE [LARGE SCALE GENOMIC DNA]</scope>
    <source>
        <strain evidence="4 5">IM0101</strain>
    </source>
</reference>
<dbReference type="GO" id="GO:0016020">
    <property type="term" value="C:membrane"/>
    <property type="evidence" value="ECO:0007669"/>
    <property type="project" value="InterPro"/>
</dbReference>
<comment type="caution">
    <text evidence="4">The sequence shown here is derived from an EMBL/GenBank/DDBJ whole genome shotgun (WGS) entry which is preliminary data.</text>
</comment>
<dbReference type="RefSeq" id="WP_125562329.1">
    <property type="nucleotide sequence ID" value="NZ_RBVX01000062.1"/>
</dbReference>
<accession>A0A3R9PFE7</accession>
<evidence type="ECO:0000256" key="1">
    <source>
        <dbReference type="SAM" id="MobiDB-lite"/>
    </source>
</evidence>
<proteinExistence type="predicted"/>
<dbReference type="Gene3D" id="2.40.128.690">
    <property type="entry name" value="YycH protein, domain 3-like"/>
    <property type="match status" value="1"/>
</dbReference>
<dbReference type="Pfam" id="PF09648">
    <property type="entry name" value="YycI"/>
    <property type="match status" value="1"/>
</dbReference>
<feature type="domain" description="Regulatory protein YycH-like" evidence="3">
    <location>
        <begin position="33"/>
        <end position="246"/>
    </location>
</feature>
<feature type="region of interest" description="Disordered" evidence="1">
    <location>
        <begin position="253"/>
        <end position="278"/>
    </location>
</feature>
<keyword evidence="5" id="KW-1185">Reference proteome</keyword>
<name>A0A3R9PFE7_9BACI</name>
<dbReference type="InterPro" id="IPR018604">
    <property type="entry name" value="YycI-like"/>
</dbReference>
<evidence type="ECO:0000313" key="5">
    <source>
        <dbReference type="Proteomes" id="UP000275076"/>
    </source>
</evidence>
<gene>
    <name evidence="4" type="ORF">D7Z54_30675</name>
</gene>